<feature type="transmembrane region" description="Helical" evidence="1">
    <location>
        <begin position="329"/>
        <end position="347"/>
    </location>
</feature>
<reference evidence="3 4" key="1">
    <citation type="submission" date="2024-04" db="EMBL/GenBank/DDBJ databases">
        <title>Dissimilatory iodate-reducing microorganisms contribute to the enrichment of iodine in groundwater.</title>
        <authorList>
            <person name="Jiang Z."/>
        </authorList>
    </citation>
    <scope>NUCLEOTIDE SEQUENCE [LARGE SCALE GENOMIC DNA]</scope>
    <source>
        <strain evidence="3 4">NCP973</strain>
    </source>
</reference>
<keyword evidence="3" id="KW-0808">Transferase</keyword>
<keyword evidence="1" id="KW-0812">Transmembrane</keyword>
<protein>
    <submittedName>
        <fullName evidence="3">Glycosyltransferase family 39 protein</fullName>
        <ecNumber evidence="3">2.4.-.-</ecNumber>
    </submittedName>
</protein>
<feature type="transmembrane region" description="Helical" evidence="1">
    <location>
        <begin position="87"/>
        <end position="108"/>
    </location>
</feature>
<dbReference type="Pfam" id="PF13231">
    <property type="entry name" value="PMT_2"/>
    <property type="match status" value="1"/>
</dbReference>
<gene>
    <name evidence="3" type="ORF">AADV58_13930</name>
</gene>
<sequence>MITGSPCRRFPARKEFFLSLPGVMIAVAIYTFVHGTTRLIASNNLGEDDPLDNLLVQTLANGYTTEHGPLYNWLLWLLQQVMGHGPASFLVLKYSLLTGVAAFIFLITRRLTGSPWWAFIAVESLAAVYQTFWRLHEGFTHRVGTMFLIMATLWAAIQLAEHGRWRDTLLFSLLIGLGLLSEHWFIAFFIALLLAGSLQPQIRERLFSARLLACLPLTLLIAAPYLLWLSGEPQRLNELVATYRPDLASHSPAGMLAGARDALLLPILVLAPWIFIVPATFPGIWRGLWQAPSPADGGVNLLRWLRDMLLLQLFGLVLIKGLLFAHSNYAVHGLLPMFLPTVIWLTAKISESQPSPGRIKAFMIILLAFTATAYGMRAGNLFVQEPFCSRCRWGIPYAELANDIRARGFSDGLLITNSVQTGGNLRPYFPQARIEIAGQSTGSIPTGQSLAIVWTTNNGKLDGEKELQQLLTEYRITKQPDIKHFPWQHHWREPGYRDAAWGIVLAPPAATEFDTH</sequence>
<accession>A0ABZ2XEI0</accession>
<dbReference type="GO" id="GO:0016757">
    <property type="term" value="F:glycosyltransferase activity"/>
    <property type="evidence" value="ECO:0007669"/>
    <property type="project" value="UniProtKB-KW"/>
</dbReference>
<evidence type="ECO:0000256" key="1">
    <source>
        <dbReference type="SAM" id="Phobius"/>
    </source>
</evidence>
<dbReference type="InterPro" id="IPR038731">
    <property type="entry name" value="RgtA/B/C-like"/>
</dbReference>
<keyword evidence="1" id="KW-0472">Membrane</keyword>
<evidence type="ECO:0000313" key="3">
    <source>
        <dbReference type="EMBL" id="WZJ21034.1"/>
    </source>
</evidence>
<evidence type="ECO:0000259" key="2">
    <source>
        <dbReference type="Pfam" id="PF13231"/>
    </source>
</evidence>
<feature type="transmembrane region" description="Helical" evidence="1">
    <location>
        <begin position="304"/>
        <end position="323"/>
    </location>
</feature>
<feature type="transmembrane region" description="Helical" evidence="1">
    <location>
        <begin position="169"/>
        <end position="195"/>
    </location>
</feature>
<name>A0ABZ2XEI0_9RHOO</name>
<dbReference type="EC" id="2.4.-.-" evidence="3"/>
<keyword evidence="1" id="KW-1133">Transmembrane helix</keyword>
<dbReference type="RefSeq" id="WP_081700130.1">
    <property type="nucleotide sequence ID" value="NZ_CP151406.1"/>
</dbReference>
<keyword evidence="4" id="KW-1185">Reference proteome</keyword>
<proteinExistence type="predicted"/>
<organism evidence="3 4">
    <name type="scientific">Azonexus hydrophilus</name>
    <dbReference type="NCBI Taxonomy" id="418702"/>
    <lineage>
        <taxon>Bacteria</taxon>
        <taxon>Pseudomonadati</taxon>
        <taxon>Pseudomonadota</taxon>
        <taxon>Betaproteobacteria</taxon>
        <taxon>Rhodocyclales</taxon>
        <taxon>Azonexaceae</taxon>
        <taxon>Azonexus</taxon>
    </lineage>
</organism>
<dbReference type="Proteomes" id="UP001479520">
    <property type="component" value="Chromosome"/>
</dbReference>
<evidence type="ECO:0000313" key="4">
    <source>
        <dbReference type="Proteomes" id="UP001479520"/>
    </source>
</evidence>
<feature type="transmembrane region" description="Helical" evidence="1">
    <location>
        <begin position="139"/>
        <end position="157"/>
    </location>
</feature>
<feature type="transmembrane region" description="Helical" evidence="1">
    <location>
        <begin position="263"/>
        <end position="284"/>
    </location>
</feature>
<dbReference type="EMBL" id="CP151406">
    <property type="protein sequence ID" value="WZJ21034.1"/>
    <property type="molecule type" value="Genomic_DNA"/>
</dbReference>
<feature type="domain" description="Glycosyltransferase RgtA/B/C/D-like" evidence="2">
    <location>
        <begin position="67"/>
        <end position="228"/>
    </location>
</feature>
<feature type="transmembrane region" description="Helical" evidence="1">
    <location>
        <begin position="359"/>
        <end position="376"/>
    </location>
</feature>
<keyword evidence="3" id="KW-0328">Glycosyltransferase</keyword>
<feature type="transmembrane region" description="Helical" evidence="1">
    <location>
        <begin position="114"/>
        <end position="132"/>
    </location>
</feature>
<feature type="transmembrane region" description="Helical" evidence="1">
    <location>
        <begin position="16"/>
        <end position="33"/>
    </location>
</feature>
<feature type="transmembrane region" description="Helical" evidence="1">
    <location>
        <begin position="207"/>
        <end position="228"/>
    </location>
</feature>